<organism evidence="2 3">
    <name type="scientific">Caligus rogercresseyi</name>
    <name type="common">Sea louse</name>
    <dbReference type="NCBI Taxonomy" id="217165"/>
    <lineage>
        <taxon>Eukaryota</taxon>
        <taxon>Metazoa</taxon>
        <taxon>Ecdysozoa</taxon>
        <taxon>Arthropoda</taxon>
        <taxon>Crustacea</taxon>
        <taxon>Multicrustacea</taxon>
        <taxon>Hexanauplia</taxon>
        <taxon>Copepoda</taxon>
        <taxon>Siphonostomatoida</taxon>
        <taxon>Caligidae</taxon>
        <taxon>Caligus</taxon>
    </lineage>
</organism>
<evidence type="ECO:0000256" key="1">
    <source>
        <dbReference type="SAM" id="Phobius"/>
    </source>
</evidence>
<proteinExistence type="predicted"/>
<dbReference type="EMBL" id="CP045896">
    <property type="protein sequence ID" value="QQP50254.1"/>
    <property type="molecule type" value="Genomic_DNA"/>
</dbReference>
<dbReference type="InterPro" id="IPR013783">
    <property type="entry name" value="Ig-like_fold"/>
</dbReference>
<evidence type="ECO:0000313" key="3">
    <source>
        <dbReference type="Proteomes" id="UP000595437"/>
    </source>
</evidence>
<keyword evidence="1" id="KW-0812">Transmembrane</keyword>
<reference evidence="3" key="1">
    <citation type="submission" date="2021-01" db="EMBL/GenBank/DDBJ databases">
        <title>Caligus Genome Assembly.</title>
        <authorList>
            <person name="Gallardo-Escarate C."/>
        </authorList>
    </citation>
    <scope>NUCLEOTIDE SEQUENCE [LARGE SCALE GENOMIC DNA]</scope>
</reference>
<feature type="transmembrane region" description="Helical" evidence="1">
    <location>
        <begin position="6"/>
        <end position="27"/>
    </location>
</feature>
<accession>A0A7T8HHN9</accession>
<keyword evidence="1" id="KW-1133">Transmembrane helix</keyword>
<protein>
    <submittedName>
        <fullName evidence="2">Uncharacterized protein</fullName>
    </submittedName>
</protein>
<evidence type="ECO:0000313" key="2">
    <source>
        <dbReference type="EMBL" id="QQP50254.1"/>
    </source>
</evidence>
<name>A0A7T8HHN9_CALRO</name>
<dbReference type="InterPro" id="IPR036179">
    <property type="entry name" value="Ig-like_dom_sf"/>
</dbReference>
<dbReference type="OrthoDB" id="10039395at2759"/>
<dbReference type="Gene3D" id="2.60.40.10">
    <property type="entry name" value="Immunoglobulins"/>
    <property type="match status" value="1"/>
</dbReference>
<dbReference type="SUPFAM" id="SSF48726">
    <property type="entry name" value="Immunoglobulin"/>
    <property type="match status" value="1"/>
</dbReference>
<feature type="non-terminal residue" evidence="2">
    <location>
        <position position="1"/>
    </location>
</feature>
<sequence>VFAGKYYVSRMRLIIGGLYLCISGIVARQSFQDRPIYTEVNPGEDAILLCRIFEKSRNSDCIWQKDGKPIRLQPGKYEWDGIKESGDCSLRLISADIEYDDGKNWL</sequence>
<dbReference type="AlphaFoldDB" id="A0A7T8HHN9"/>
<gene>
    <name evidence="2" type="ORF">FKW44_011191</name>
</gene>
<keyword evidence="3" id="KW-1185">Reference proteome</keyword>
<keyword evidence="1" id="KW-0472">Membrane</keyword>
<dbReference type="Proteomes" id="UP000595437">
    <property type="component" value="Chromosome 7"/>
</dbReference>